<comment type="similarity">
    <text evidence="1">Belongs to the SAPAP family.</text>
</comment>
<dbReference type="GO" id="GO:0099572">
    <property type="term" value="C:postsynaptic specialization"/>
    <property type="evidence" value="ECO:0007669"/>
    <property type="project" value="TreeGrafter"/>
</dbReference>
<dbReference type="GO" id="GO:0060090">
    <property type="term" value="F:molecular adaptor activity"/>
    <property type="evidence" value="ECO:0007669"/>
    <property type="project" value="TreeGrafter"/>
</dbReference>
<feature type="compositionally biased region" description="Polar residues" evidence="2">
    <location>
        <begin position="614"/>
        <end position="627"/>
    </location>
</feature>
<feature type="region of interest" description="Disordered" evidence="2">
    <location>
        <begin position="886"/>
        <end position="963"/>
    </location>
</feature>
<feature type="compositionally biased region" description="Basic and acidic residues" evidence="2">
    <location>
        <begin position="912"/>
        <end position="929"/>
    </location>
</feature>
<feature type="non-terminal residue" evidence="3">
    <location>
        <position position="963"/>
    </location>
</feature>
<dbReference type="OrthoDB" id="10036956at2759"/>
<sequence>MKGLGDNRSRHLSDNLDSPQDSLYAPQDRNPYLLSPTDSFTMDPRFPAQNTLHGDCLLPLNNQISNSSTFPRIHYNSHFEVPDDNPFPSHAQATKINRLPANLLDQFEKQLPIHRDGFSTLQFQRSDAKHRSESPGRIRHLVHSVQKLFAKSQSLEGPAKGNVNGKKGADDAKQNRRSKSKDRAKTSEPKRRTRSNISGWWSSDDNLDSDTCSYRNPMGLMTLGRQPDHSQPKYFMHAYNTISEHMLKSSKSNNDLKVTPCTNIPINNDSNYIKRGSWSTLTLSHAREVCQKASATIDKALLKSKSCHQDLAYHYLQVPQGEWNNTLSRDKDSEIPCRRMRSGSYIKAMGDDDSEDSETSPKPSPKTAARRQSYLKATQQSLSEQSTTQSLAPTVGTPLTSFLSVGRSLDRLDSVEILLPPKFPTWEEEYNQISDSVNESSCINQVPEPELGEQYEPVCDSTYSEPESAAAEGLDLPLPSCFRSRSHSYLRAIQAGCSQDEDTGSVRSLSPPQPGSLSRTLPSNTSSSCLVAYKKTPPPVPPRTTSKPFISVTVQSSTESAQDTYLDSQDHKSEVTSQSGLSNSSDSLDSTRTPSVTRGSVVTPARDTPELPQKNATLKSDKGTLTSEEPKVENIPKRKLSSIGIQVDCLQPVAKEEPPPPATKFQSIGVQVEDEWRHSRSMSSKQDTDSDTQEPSNSNCKSSERSLAECPQHNNSVGVDATTRQPAKPSQIKRNLSYGENNDPALEPSSLPPPDPWLETSTSPSEPAQPGACRRDGFWFLKLLQAETERLEGWCRQMDQETKENNLSEEVLGKVLSAVGSAQLLMSQKFQQFHGLCEQNLNPNANPRPTAQDLAGFWDLLQLSIEDISMKFDELYHLKANSWQLAETPERKEEKKPPPPVPKKPAKSKAQLSRDKGSDSDKQRQEARKRLMAAKRAASVRQNSATESADSIEIYVPEAQTRL</sequence>
<feature type="compositionally biased region" description="Polar residues" evidence="2">
    <location>
        <begin position="591"/>
        <end position="600"/>
    </location>
</feature>
<proteinExistence type="inferred from homology"/>
<evidence type="ECO:0000313" key="3">
    <source>
        <dbReference type="EMBL" id="NXC24427.1"/>
    </source>
</evidence>
<dbReference type="AlphaFoldDB" id="A0A851M9V7"/>
<feature type="compositionally biased region" description="Polar residues" evidence="2">
    <location>
        <begin position="712"/>
        <end position="725"/>
    </location>
</feature>
<evidence type="ECO:0000256" key="1">
    <source>
        <dbReference type="ARBA" id="ARBA00008839"/>
    </source>
</evidence>
<accession>A0A851M9V7</accession>
<protein>
    <submittedName>
        <fullName evidence="3">DLGP4 protein</fullName>
    </submittedName>
</protein>
<organism evidence="3 4">
    <name type="scientific">Campylorhamphus procurvoides</name>
    <dbReference type="NCBI Taxonomy" id="190295"/>
    <lineage>
        <taxon>Eukaryota</taxon>
        <taxon>Metazoa</taxon>
        <taxon>Chordata</taxon>
        <taxon>Craniata</taxon>
        <taxon>Vertebrata</taxon>
        <taxon>Euteleostomi</taxon>
        <taxon>Archelosauria</taxon>
        <taxon>Archosauria</taxon>
        <taxon>Dinosauria</taxon>
        <taxon>Saurischia</taxon>
        <taxon>Theropoda</taxon>
        <taxon>Coelurosauria</taxon>
        <taxon>Aves</taxon>
        <taxon>Neognathae</taxon>
        <taxon>Neoaves</taxon>
        <taxon>Telluraves</taxon>
        <taxon>Australaves</taxon>
        <taxon>Passeriformes</taxon>
        <taxon>Dendrocolaptidae</taxon>
        <taxon>Campylorhamphus</taxon>
    </lineage>
</organism>
<feature type="region of interest" description="Disordered" evidence="2">
    <location>
        <begin position="1"/>
        <end position="41"/>
    </location>
</feature>
<feature type="compositionally biased region" description="Low complexity" evidence="2">
    <location>
        <begin position="378"/>
        <end position="391"/>
    </location>
</feature>
<dbReference type="Proteomes" id="UP000614027">
    <property type="component" value="Unassembled WGS sequence"/>
</dbReference>
<dbReference type="Pfam" id="PF03359">
    <property type="entry name" value="GKAP"/>
    <property type="match status" value="1"/>
</dbReference>
<keyword evidence="4" id="KW-1185">Reference proteome</keyword>
<feature type="compositionally biased region" description="Basic and acidic residues" evidence="2">
    <location>
        <begin position="181"/>
        <end position="190"/>
    </location>
</feature>
<dbReference type="GO" id="GO:0098978">
    <property type="term" value="C:glutamatergic synapse"/>
    <property type="evidence" value="ECO:0007669"/>
    <property type="project" value="TreeGrafter"/>
</dbReference>
<name>A0A851M9V7_9DEND</name>
<feature type="region of interest" description="Disordered" evidence="2">
    <location>
        <begin position="340"/>
        <end position="396"/>
    </location>
</feature>
<dbReference type="GO" id="GO:0023052">
    <property type="term" value="P:signaling"/>
    <property type="evidence" value="ECO:0007669"/>
    <property type="project" value="InterPro"/>
</dbReference>
<dbReference type="PANTHER" id="PTHR12353:SF19">
    <property type="entry name" value="DISKS LARGE-ASSOCIATED PROTEIN 4"/>
    <property type="match status" value="1"/>
</dbReference>
<comment type="caution">
    <text evidence="3">The sequence shown here is derived from an EMBL/GenBank/DDBJ whole genome shotgun (WGS) entry which is preliminary data.</text>
</comment>
<feature type="region of interest" description="Disordered" evidence="2">
    <location>
        <begin position="152"/>
        <end position="200"/>
    </location>
</feature>
<feature type="non-terminal residue" evidence="3">
    <location>
        <position position="1"/>
    </location>
</feature>
<feature type="compositionally biased region" description="Basic and acidic residues" evidence="2">
    <location>
        <begin position="888"/>
        <end position="897"/>
    </location>
</feature>
<evidence type="ECO:0000313" key="4">
    <source>
        <dbReference type="Proteomes" id="UP000614027"/>
    </source>
</evidence>
<feature type="compositionally biased region" description="Polar residues" evidence="2">
    <location>
        <begin position="940"/>
        <end position="949"/>
    </location>
</feature>
<feature type="compositionally biased region" description="Polar residues" evidence="2">
    <location>
        <begin position="552"/>
        <end position="567"/>
    </location>
</feature>
<feature type="region of interest" description="Disordered" evidence="2">
    <location>
        <begin position="500"/>
        <end position="771"/>
    </location>
</feature>
<feature type="compositionally biased region" description="Low complexity" evidence="2">
    <location>
        <begin position="577"/>
        <end position="590"/>
    </location>
</feature>
<feature type="compositionally biased region" description="Polar residues" evidence="2">
    <location>
        <begin position="505"/>
        <end position="529"/>
    </location>
</feature>
<evidence type="ECO:0000256" key="2">
    <source>
        <dbReference type="SAM" id="MobiDB-lite"/>
    </source>
</evidence>
<dbReference type="EMBL" id="WBMV01000505">
    <property type="protein sequence ID" value="NXC24427.1"/>
    <property type="molecule type" value="Genomic_DNA"/>
</dbReference>
<gene>
    <name evidence="3" type="primary">Dlgap4</name>
    <name evidence="3" type="ORF">CAMPRO_R03898</name>
</gene>
<reference evidence="3" key="1">
    <citation type="submission" date="2019-09" db="EMBL/GenBank/DDBJ databases">
        <title>Bird 10,000 Genomes (B10K) Project - Family phase.</title>
        <authorList>
            <person name="Zhang G."/>
        </authorList>
    </citation>
    <scope>NUCLEOTIDE SEQUENCE</scope>
    <source>
        <strain evidence="3">B10K-DU-001-09</strain>
        <tissue evidence="3">Muscle</tissue>
    </source>
</reference>
<dbReference type="InterPro" id="IPR005026">
    <property type="entry name" value="SAPAP"/>
</dbReference>
<feature type="compositionally biased region" description="Basic and acidic residues" evidence="2">
    <location>
        <begin position="1"/>
        <end position="14"/>
    </location>
</feature>
<dbReference type="PANTHER" id="PTHR12353">
    <property type="entry name" value="DISKS LARGE-ASSOCIATED PROTEIN DAP SAP90/PSD-95-ASSOCIATED PROTEIN"/>
    <property type="match status" value="1"/>
</dbReference>